<dbReference type="AlphaFoldDB" id="A0A8A4TQF5"/>
<dbReference type="Proteomes" id="UP000663929">
    <property type="component" value="Chromosome"/>
</dbReference>
<evidence type="ECO:0000313" key="3">
    <source>
        <dbReference type="EMBL" id="QTD51773.1"/>
    </source>
</evidence>
<evidence type="ECO:0008006" key="5">
    <source>
        <dbReference type="Google" id="ProtNLM"/>
    </source>
</evidence>
<dbReference type="KEGG" id="scor:J3U87_04825"/>
<name>A0A8A4TQF5_SULCO</name>
<dbReference type="EMBL" id="CP071793">
    <property type="protein sequence ID" value="QTD51773.1"/>
    <property type="molecule type" value="Genomic_DNA"/>
</dbReference>
<accession>A0A8A4TQF5</accession>
<feature type="region of interest" description="Disordered" evidence="1">
    <location>
        <begin position="39"/>
        <end position="83"/>
    </location>
</feature>
<keyword evidence="4" id="KW-1185">Reference proteome</keyword>
<evidence type="ECO:0000256" key="1">
    <source>
        <dbReference type="SAM" id="MobiDB-lite"/>
    </source>
</evidence>
<dbReference type="RefSeq" id="WP_237381894.1">
    <property type="nucleotide sequence ID" value="NZ_CP071793.1"/>
</dbReference>
<dbReference type="InterPro" id="IPR008969">
    <property type="entry name" value="CarboxyPept-like_regulatory"/>
</dbReference>
<gene>
    <name evidence="3" type="ORF">J3U87_04825</name>
</gene>
<sequence length="1098" mass="116499">MNDSRHSASPQGTRLLAMVAVLALVGGLVWWQFLREPVPASPESNGKGPSTEQVNNGGVDGKGDGTSSSTTAKSQREAVARKHQTVTVQGKVVYERGGVPAVGATVIIRTEARGMEVDRTRSDAEGNFSLAGPMVGPHALFAYDGEHVSFDGGEAGHLLNIAPGTKEVGPIKLVLHRGLPIVVMVRDRGTGEGIGGASVTLSQELTVAAETGAGGEARLSVPGGIWRLGAEAEGYASEEMVIQVRKGKSNRFLLDLSRSGHLGGVVLDERRQPVADARVVVRQESRELVLASDEEGAFETDTLKPGVPFRLLAVAPGYGASQDAGYVIPRDSASLEVELVLRGTDTPLEPLEVEGVVLDETGSPVAQALVKPYPDLDASIASTTTDDRGRFFIALPRATIRTELWVEALGYLPTRVGLNPYGNPPGEQFVRVVVMSANTASGYVFDVAGESIQGARVWASAEGFGGSAAPLPSTETTVDGGFELLGLPPEFTIHAWAAGYGTVQAGPFTEPMDDLELVLEPGHVLDLRVAEMGSARPISQFKVSLIDDGASSGNRASQPFSRLADYPDAGFAALLAGEIFVSDVQGRLYLENLPSDVVLRVEVTAEGYSPSRPQELKTAPPDRVQPHTIFLDRGEVRVAGRVRSGQGMGVPAGLSLWLAALPETVPAPDFWPLDRGGGGAGDAYRRQDLATNGMFSFENVPADRHLALAVCDGTRPLAMMPVSIETDSRSHENIDFVVAPGTVVAIIDRASYPNATTVSISRQGKPLATQDVGFSSARTSLTFEDLMPFTYEVILDREDPREGPLAPVTEVAQLSLGQRHTVVFQTKPTSKVEGRITVDGLPYAAKPVFLFDMIGNPPLEAYTDNGGRFGFETVPIGMHLVVAPGSDRIGRLHDHGRSATIHVTEAPFFQEFDFDETITVRGRIVDCLVTRVQLQGQSGNAARFLSATLNGEGSFAIGGVAPGTYRLHTDCPPSPTGNLIPVGSAFTVPEDSDDIDLGDISPFADARLEVQLRPLTSHLSGAQVLLDVFDGSGRLLMSQSGRPADGAMVFAGLPDASVRLVAKPDGGQPFRPEPGEQWIELQRGETTAIEVALRSITP</sequence>
<feature type="compositionally biased region" description="Polar residues" evidence="1">
    <location>
        <begin position="42"/>
        <end position="53"/>
    </location>
</feature>
<evidence type="ECO:0000313" key="4">
    <source>
        <dbReference type="Proteomes" id="UP000663929"/>
    </source>
</evidence>
<reference evidence="3" key="1">
    <citation type="submission" date="2021-03" db="EMBL/GenBank/DDBJ databases">
        <title>Acanthopleuribacteraceae sp. M133.</title>
        <authorList>
            <person name="Wang G."/>
        </authorList>
    </citation>
    <scope>NUCLEOTIDE SEQUENCE</scope>
    <source>
        <strain evidence="3">M133</strain>
    </source>
</reference>
<proteinExistence type="predicted"/>
<evidence type="ECO:0000256" key="2">
    <source>
        <dbReference type="SAM" id="Phobius"/>
    </source>
</evidence>
<organism evidence="3 4">
    <name type="scientific">Sulfidibacter corallicola</name>
    <dbReference type="NCBI Taxonomy" id="2818388"/>
    <lineage>
        <taxon>Bacteria</taxon>
        <taxon>Pseudomonadati</taxon>
        <taxon>Acidobacteriota</taxon>
        <taxon>Holophagae</taxon>
        <taxon>Acanthopleuribacterales</taxon>
        <taxon>Acanthopleuribacteraceae</taxon>
        <taxon>Sulfidibacter</taxon>
    </lineage>
</organism>
<keyword evidence="2" id="KW-0472">Membrane</keyword>
<feature type="transmembrane region" description="Helical" evidence="2">
    <location>
        <begin position="12"/>
        <end position="33"/>
    </location>
</feature>
<keyword evidence="2" id="KW-0812">Transmembrane</keyword>
<dbReference type="SUPFAM" id="SSF49464">
    <property type="entry name" value="Carboxypeptidase regulatory domain-like"/>
    <property type="match status" value="3"/>
</dbReference>
<protein>
    <recommendedName>
        <fullName evidence="5">Carboxypeptidase regulatory-like domain-containing protein</fullName>
    </recommendedName>
</protein>
<keyword evidence="2" id="KW-1133">Transmembrane helix</keyword>
<dbReference type="Gene3D" id="2.60.40.1120">
    <property type="entry name" value="Carboxypeptidase-like, regulatory domain"/>
    <property type="match status" value="3"/>
</dbReference>